<dbReference type="AlphaFoldDB" id="A0A2P2P5C1"/>
<dbReference type="EMBL" id="GGEC01069359">
    <property type="protein sequence ID" value="MBX49843.1"/>
    <property type="molecule type" value="Transcribed_RNA"/>
</dbReference>
<accession>A0A2P2P5C1</accession>
<reference evidence="1" key="1">
    <citation type="submission" date="2018-02" db="EMBL/GenBank/DDBJ databases">
        <title>Rhizophora mucronata_Transcriptome.</title>
        <authorList>
            <person name="Meera S.P."/>
            <person name="Sreeshan A."/>
            <person name="Augustine A."/>
        </authorList>
    </citation>
    <scope>NUCLEOTIDE SEQUENCE</scope>
    <source>
        <tissue evidence="1">Leaf</tissue>
    </source>
</reference>
<sequence>MKIDKSFKEKQVVLVDSDKTNEFMDKKLVK</sequence>
<organism evidence="1">
    <name type="scientific">Rhizophora mucronata</name>
    <name type="common">Asiatic mangrove</name>
    <dbReference type="NCBI Taxonomy" id="61149"/>
    <lineage>
        <taxon>Eukaryota</taxon>
        <taxon>Viridiplantae</taxon>
        <taxon>Streptophyta</taxon>
        <taxon>Embryophyta</taxon>
        <taxon>Tracheophyta</taxon>
        <taxon>Spermatophyta</taxon>
        <taxon>Magnoliopsida</taxon>
        <taxon>eudicotyledons</taxon>
        <taxon>Gunneridae</taxon>
        <taxon>Pentapetalae</taxon>
        <taxon>rosids</taxon>
        <taxon>fabids</taxon>
        <taxon>Malpighiales</taxon>
        <taxon>Rhizophoraceae</taxon>
        <taxon>Rhizophora</taxon>
    </lineage>
</organism>
<protein>
    <submittedName>
        <fullName evidence="1">Uncharacterized protein</fullName>
    </submittedName>
</protein>
<evidence type="ECO:0000313" key="1">
    <source>
        <dbReference type="EMBL" id="MBX49843.1"/>
    </source>
</evidence>
<name>A0A2P2P5C1_RHIMU</name>
<proteinExistence type="predicted"/>